<dbReference type="EMBL" id="JAACJN010000108">
    <property type="protein sequence ID" value="KAF5372807.1"/>
    <property type="molecule type" value="Genomic_DNA"/>
</dbReference>
<evidence type="ECO:0000256" key="1">
    <source>
        <dbReference type="SAM" id="Phobius"/>
    </source>
</evidence>
<organism evidence="2 3">
    <name type="scientific">Collybiopsis confluens</name>
    <dbReference type="NCBI Taxonomy" id="2823264"/>
    <lineage>
        <taxon>Eukaryota</taxon>
        <taxon>Fungi</taxon>
        <taxon>Dikarya</taxon>
        <taxon>Basidiomycota</taxon>
        <taxon>Agaricomycotina</taxon>
        <taxon>Agaricomycetes</taxon>
        <taxon>Agaricomycetidae</taxon>
        <taxon>Agaricales</taxon>
        <taxon>Marasmiineae</taxon>
        <taxon>Omphalotaceae</taxon>
        <taxon>Collybiopsis</taxon>
    </lineage>
</organism>
<evidence type="ECO:0000313" key="2">
    <source>
        <dbReference type="EMBL" id="KAF5372807.1"/>
    </source>
</evidence>
<reference evidence="2 3" key="1">
    <citation type="journal article" date="2020" name="ISME J.">
        <title>Uncovering the hidden diversity of litter-decomposition mechanisms in mushroom-forming fungi.</title>
        <authorList>
            <person name="Floudas D."/>
            <person name="Bentzer J."/>
            <person name="Ahren D."/>
            <person name="Johansson T."/>
            <person name="Persson P."/>
            <person name="Tunlid A."/>
        </authorList>
    </citation>
    <scope>NUCLEOTIDE SEQUENCE [LARGE SCALE GENOMIC DNA]</scope>
    <source>
        <strain evidence="2 3">CBS 406.79</strain>
    </source>
</reference>
<gene>
    <name evidence="2" type="ORF">D9757_011091</name>
</gene>
<accession>A0A8H5GXG5</accession>
<comment type="caution">
    <text evidence="2">The sequence shown here is derived from an EMBL/GenBank/DDBJ whole genome shotgun (WGS) entry which is preliminary data.</text>
</comment>
<evidence type="ECO:0000313" key="3">
    <source>
        <dbReference type="Proteomes" id="UP000518752"/>
    </source>
</evidence>
<keyword evidence="1" id="KW-1133">Transmembrane helix</keyword>
<sequence length="157" mass="16946">MNTKIYFIRSGVGQQAAWWLHKRRTIWLSLLQFHPNFSTHKTNHFFSDMQFLTLATAFLSAMTVTVMASHTPLSKRDTTVTFCDKDEQGLCGGNCKTVTSGPACVPASNTACLKASANVAFCANGDCTDCNNFSSCGTKLADGFCATPATKSILISA</sequence>
<dbReference type="AlphaFoldDB" id="A0A8H5GXG5"/>
<name>A0A8H5GXG5_9AGAR</name>
<proteinExistence type="predicted"/>
<protein>
    <submittedName>
        <fullName evidence="2">Uncharacterized protein</fullName>
    </submittedName>
</protein>
<dbReference type="OrthoDB" id="2985022at2759"/>
<dbReference type="Proteomes" id="UP000518752">
    <property type="component" value="Unassembled WGS sequence"/>
</dbReference>
<keyword evidence="1" id="KW-0812">Transmembrane</keyword>
<keyword evidence="3" id="KW-1185">Reference proteome</keyword>
<feature type="transmembrane region" description="Helical" evidence="1">
    <location>
        <begin position="49"/>
        <end position="68"/>
    </location>
</feature>
<keyword evidence="1" id="KW-0472">Membrane</keyword>